<dbReference type="GeneID" id="20329900"/>
<accession>A0A074Z0E5</accession>
<dbReference type="Proteomes" id="UP000054324">
    <property type="component" value="Unassembled WGS sequence"/>
</dbReference>
<sequence length="92" mass="10035">MAPMVSSKFSRELIASKLTPLCPSVRGRLNGPSLNRMKRTINLILVRGSVSDGTDGLIEVFPRANCIKIDPSLPERSGPPQRTISKSDETNN</sequence>
<protein>
    <submittedName>
        <fullName evidence="2">Uncharacterized protein</fullName>
    </submittedName>
</protein>
<proteinExistence type="predicted"/>
<dbReference type="CTD" id="20329900"/>
<gene>
    <name evidence="2" type="ORF">T265_15735</name>
</gene>
<evidence type="ECO:0000313" key="3">
    <source>
        <dbReference type="Proteomes" id="UP000054324"/>
    </source>
</evidence>
<dbReference type="AlphaFoldDB" id="A0A074Z0E5"/>
<feature type="region of interest" description="Disordered" evidence="1">
    <location>
        <begin position="69"/>
        <end position="92"/>
    </location>
</feature>
<dbReference type="EMBL" id="KL597444">
    <property type="protein sequence ID" value="KER18947.1"/>
    <property type="molecule type" value="Genomic_DNA"/>
</dbReference>
<dbReference type="KEGG" id="ovi:T265_15735"/>
<evidence type="ECO:0000313" key="2">
    <source>
        <dbReference type="EMBL" id="KER18947.1"/>
    </source>
</evidence>
<name>A0A074Z0E5_OPIVI</name>
<organism evidence="2 3">
    <name type="scientific">Opisthorchis viverrini</name>
    <name type="common">Southeast Asian liver fluke</name>
    <dbReference type="NCBI Taxonomy" id="6198"/>
    <lineage>
        <taxon>Eukaryota</taxon>
        <taxon>Metazoa</taxon>
        <taxon>Spiralia</taxon>
        <taxon>Lophotrochozoa</taxon>
        <taxon>Platyhelminthes</taxon>
        <taxon>Trematoda</taxon>
        <taxon>Digenea</taxon>
        <taxon>Opisthorchiida</taxon>
        <taxon>Opisthorchiata</taxon>
        <taxon>Opisthorchiidae</taxon>
        <taxon>Opisthorchis</taxon>
    </lineage>
</organism>
<dbReference type="RefSeq" id="XP_009177308.1">
    <property type="nucleotide sequence ID" value="XM_009179044.1"/>
</dbReference>
<reference evidence="2 3" key="1">
    <citation type="submission" date="2013-11" db="EMBL/GenBank/DDBJ databases">
        <title>Opisthorchis viverrini - life in the bile duct.</title>
        <authorList>
            <person name="Young N.D."/>
            <person name="Nagarajan N."/>
            <person name="Lin S.J."/>
            <person name="Korhonen P.K."/>
            <person name="Jex A.R."/>
            <person name="Hall R.S."/>
            <person name="Safavi-Hemami H."/>
            <person name="Kaewkong W."/>
            <person name="Bertrand D."/>
            <person name="Gao S."/>
            <person name="Seet Q."/>
            <person name="Wongkham S."/>
            <person name="Teh B.T."/>
            <person name="Wongkham C."/>
            <person name="Intapan P.M."/>
            <person name="Maleewong W."/>
            <person name="Yang X."/>
            <person name="Hu M."/>
            <person name="Wang Z."/>
            <person name="Hofmann A."/>
            <person name="Sternberg P.W."/>
            <person name="Tan P."/>
            <person name="Wang J."/>
            <person name="Gasser R.B."/>
        </authorList>
    </citation>
    <scope>NUCLEOTIDE SEQUENCE [LARGE SCALE GENOMIC DNA]</scope>
</reference>
<feature type="non-terminal residue" evidence="2">
    <location>
        <position position="92"/>
    </location>
</feature>
<evidence type="ECO:0000256" key="1">
    <source>
        <dbReference type="SAM" id="MobiDB-lite"/>
    </source>
</evidence>
<keyword evidence="3" id="KW-1185">Reference proteome</keyword>